<dbReference type="Proteomes" id="UP000582837">
    <property type="component" value="Unassembled WGS sequence"/>
</dbReference>
<dbReference type="Pfam" id="PF07728">
    <property type="entry name" value="AAA_5"/>
    <property type="match status" value="1"/>
</dbReference>
<dbReference type="SUPFAM" id="SSF52540">
    <property type="entry name" value="P-loop containing nucleoside triphosphate hydrolases"/>
    <property type="match status" value="1"/>
</dbReference>
<dbReference type="SMART" id="SM00382">
    <property type="entry name" value="AAA"/>
    <property type="match status" value="1"/>
</dbReference>
<keyword evidence="3" id="KW-1185">Reference proteome</keyword>
<organism evidence="2 3">
    <name type="scientific">Longimicrobium terrae</name>
    <dbReference type="NCBI Taxonomy" id="1639882"/>
    <lineage>
        <taxon>Bacteria</taxon>
        <taxon>Pseudomonadati</taxon>
        <taxon>Gemmatimonadota</taxon>
        <taxon>Longimicrobiia</taxon>
        <taxon>Longimicrobiales</taxon>
        <taxon>Longimicrobiaceae</taxon>
        <taxon>Longimicrobium</taxon>
    </lineage>
</organism>
<protein>
    <submittedName>
        <fullName evidence="2">MoxR-like ATPase</fullName>
    </submittedName>
</protein>
<evidence type="ECO:0000313" key="3">
    <source>
        <dbReference type="Proteomes" id="UP000582837"/>
    </source>
</evidence>
<dbReference type="Gene3D" id="3.40.50.300">
    <property type="entry name" value="P-loop containing nucleotide triphosphate hydrolases"/>
    <property type="match status" value="1"/>
</dbReference>
<gene>
    <name evidence="2" type="ORF">HNQ61_002661</name>
</gene>
<dbReference type="InterPro" id="IPR003593">
    <property type="entry name" value="AAA+_ATPase"/>
</dbReference>
<evidence type="ECO:0000259" key="1">
    <source>
        <dbReference type="SMART" id="SM00382"/>
    </source>
</evidence>
<reference evidence="2 3" key="1">
    <citation type="submission" date="2020-08" db="EMBL/GenBank/DDBJ databases">
        <title>Genomic Encyclopedia of Type Strains, Phase IV (KMG-IV): sequencing the most valuable type-strain genomes for metagenomic binning, comparative biology and taxonomic classification.</title>
        <authorList>
            <person name="Goeker M."/>
        </authorList>
    </citation>
    <scope>NUCLEOTIDE SEQUENCE [LARGE SCALE GENOMIC DNA]</scope>
    <source>
        <strain evidence="2 3">DSM 29007</strain>
    </source>
</reference>
<dbReference type="EMBL" id="JACHIA010000006">
    <property type="protein sequence ID" value="MBB6071039.1"/>
    <property type="molecule type" value="Genomic_DNA"/>
</dbReference>
<dbReference type="RefSeq" id="WP_170033540.1">
    <property type="nucleotide sequence ID" value="NZ_JABDTL010000001.1"/>
</dbReference>
<proteinExistence type="predicted"/>
<evidence type="ECO:0000313" key="2">
    <source>
        <dbReference type="EMBL" id="MBB6071039.1"/>
    </source>
</evidence>
<dbReference type="AlphaFoldDB" id="A0A841GZD2"/>
<dbReference type="GO" id="GO:0016887">
    <property type="term" value="F:ATP hydrolysis activity"/>
    <property type="evidence" value="ECO:0007669"/>
    <property type="project" value="InterPro"/>
</dbReference>
<name>A0A841GZD2_9BACT</name>
<feature type="domain" description="AAA+ ATPase" evidence="1">
    <location>
        <begin position="487"/>
        <end position="648"/>
    </location>
</feature>
<dbReference type="InterPro" id="IPR011704">
    <property type="entry name" value="ATPase_dyneun-rel_AAA"/>
</dbReference>
<sequence length="748" mass="85297">MARWHRSPQVLEAAAEWRDRCLMQDGSILSGRSLWTLDNLAYLEQYFTRNLDTGTGRFLEKLQEQLAPAPPEAKQLAAEMLWLLYLSVSETSMRGGTKRLQIRDAWQWSREPLPHAPAVLGEVLDQGVANPGTGFQTHRWRELVFVIDLAQRWKRQPVPVQRVLIEDPWSFARWVDSIPSSRGRQFRHMLLYLLFPEHFERVVTGSHKELIIHELLPETGHINADINFADRAAVDQLLYELRPDLQQRYGPEMDYYTEPLRSRWLAPKVRPPASARVTPAEPAAQPVPASYDVRVWVIAAGEGARLWPEFVENGIVAIGWDYLGDLSSFASHEDVLAAIRAEEGGNPSNNANACWQFSHDVRRGDVVVVKKGRQTLLGYGIVTSDYRFDEGRSEYQHTRSVNWRRLGSWTLPPEHGVVPKTLTEYTPYPEWVHTAFRLMDGPVAPVDGGHEVSAGPPEPLPYTREDAESDVFLEADVLTSILDALARKKNVILEGAPGVGKTYAARRIAWALMGTRDGARVELVQFHQSYGYEEFVQGWRPAAGGFELRDGIFHRFCARAAADPDRPYVFIIDEINRGNLSRIFGELLMLIEADKRGPEFTATLANSPDERFHVPANVHILGMMNTADRSLAMVDYALRRRFSFIRMEPAFGSERFINHLIARGMEEDMVRRVNRRLVELNQVISDDQRNLGPGFQIGHSYFVPAEGTEQLDGAWYEHIVRQEIRPLLREYWFDQPDQVEAHVARLLS</sequence>
<dbReference type="InterPro" id="IPR052934">
    <property type="entry name" value="Methyl-DNA_Rec/Restrict_Enz"/>
</dbReference>
<accession>A0A841GZD2</accession>
<dbReference type="CDD" id="cd00009">
    <property type="entry name" value="AAA"/>
    <property type="match status" value="1"/>
</dbReference>
<dbReference type="InterPro" id="IPR027417">
    <property type="entry name" value="P-loop_NTPase"/>
</dbReference>
<dbReference type="PANTHER" id="PTHR37291">
    <property type="entry name" value="5-METHYLCYTOSINE-SPECIFIC RESTRICTION ENZYME B"/>
    <property type="match status" value="1"/>
</dbReference>
<comment type="caution">
    <text evidence="2">The sequence shown here is derived from an EMBL/GenBank/DDBJ whole genome shotgun (WGS) entry which is preliminary data.</text>
</comment>
<dbReference type="GO" id="GO:0005524">
    <property type="term" value="F:ATP binding"/>
    <property type="evidence" value="ECO:0007669"/>
    <property type="project" value="InterPro"/>
</dbReference>
<dbReference type="PANTHER" id="PTHR37291:SF1">
    <property type="entry name" value="TYPE IV METHYL-DIRECTED RESTRICTION ENZYME ECOKMCRB SUBUNIT"/>
    <property type="match status" value="1"/>
</dbReference>